<dbReference type="Proteomes" id="UP001305815">
    <property type="component" value="Chromosome"/>
</dbReference>
<dbReference type="RefSeq" id="WP_230105645.1">
    <property type="nucleotide sequence ID" value="NZ_AP024845.1"/>
</dbReference>
<dbReference type="PANTHER" id="PTHR42691:SF1">
    <property type="entry name" value="ASPARTATE AMINOTRANSFERASE YHDR-RELATED"/>
    <property type="match status" value="1"/>
</dbReference>
<name>A0ABM8I9P2_9FIRM</name>
<organism evidence="2 3">
    <name type="scientific">Claveliimonas bilis</name>
    <dbReference type="NCBI Taxonomy" id="3028070"/>
    <lineage>
        <taxon>Bacteria</taxon>
        <taxon>Bacillati</taxon>
        <taxon>Bacillota</taxon>
        <taxon>Clostridia</taxon>
        <taxon>Lachnospirales</taxon>
        <taxon>Lachnospiraceae</taxon>
        <taxon>Claveliimonas</taxon>
    </lineage>
</organism>
<evidence type="ECO:0000313" key="2">
    <source>
        <dbReference type="EMBL" id="BDZ77990.1"/>
    </source>
</evidence>
<dbReference type="InterPro" id="IPR004838">
    <property type="entry name" value="NHTrfase_class1_PyrdxlP-BS"/>
</dbReference>
<keyword evidence="2" id="KW-0808">Transferase</keyword>
<dbReference type="PROSITE" id="PS00105">
    <property type="entry name" value="AA_TRANSFER_CLASS_1"/>
    <property type="match status" value="1"/>
</dbReference>
<accession>A0ABM8I9P2</accession>
<dbReference type="InterPro" id="IPR004839">
    <property type="entry name" value="Aminotransferase_I/II_large"/>
</dbReference>
<feature type="domain" description="Aminotransferase class I/classII large" evidence="1">
    <location>
        <begin position="34"/>
        <end position="378"/>
    </location>
</feature>
<keyword evidence="2" id="KW-0032">Aminotransferase</keyword>
<sequence length="395" mass="43788">MIADKMKGMVANSSAIRAMFEEGNRLASLYGAENVYDFSLGNPNVPAPEAVKKAIVELVEGEDPIALHGYTNSNSGYPEVRQAVADSLNERFGTSFGERNIIMTVGAAGGLNVIFKTLLNPGDEVIAFAPYFGEYRSYTNNYDGVLVEISPDTETFQPRLQEFEQKITPKTKAVIVNTPNNPTGVVYSEATIQKMAAIMEAKQKEYGTDIYLISDEPYRELVYDGAEVPYLTKYYDNTIVGYSYSKSLSLPGERIGYLVIPDEVTDSEEVQSAANVATRILGFVNAPTLQQKVVAKCLNEKTDISFYNRNREALYEGLKECGFTCIKPEGAFYLFVKSPIEDEKEFCAAAKKYNILMVPGSSFACPGYVRLAYCVAHETIVNSLPKFKELAKEYF</sequence>
<dbReference type="GO" id="GO:0008483">
    <property type="term" value="F:transaminase activity"/>
    <property type="evidence" value="ECO:0007669"/>
    <property type="project" value="UniProtKB-KW"/>
</dbReference>
<protein>
    <submittedName>
        <fullName evidence="2">Aspartate aminotransferase</fullName>
    </submittedName>
</protein>
<dbReference type="PANTHER" id="PTHR42691">
    <property type="entry name" value="ASPARTATE AMINOTRANSFERASE YHDR-RELATED"/>
    <property type="match status" value="1"/>
</dbReference>
<evidence type="ECO:0000313" key="3">
    <source>
        <dbReference type="Proteomes" id="UP001305815"/>
    </source>
</evidence>
<evidence type="ECO:0000259" key="1">
    <source>
        <dbReference type="Pfam" id="PF00155"/>
    </source>
</evidence>
<dbReference type="NCBIfam" id="NF005305">
    <property type="entry name" value="PRK06836.1"/>
    <property type="match status" value="1"/>
</dbReference>
<dbReference type="CDD" id="cd00609">
    <property type="entry name" value="AAT_like"/>
    <property type="match status" value="1"/>
</dbReference>
<reference evidence="3" key="1">
    <citation type="journal article" date="2023" name="Int. J. Syst. Evol. Microbiol.">
        <title>Claveliimonas bilis gen. nov., sp. nov., deoxycholic acid-producing bacteria isolated from human faeces, and reclassification of Sellimonas monacensis Zenner et al. 2021 as Claveliimonas monacensis comb. nov.</title>
        <authorList>
            <person name="Hisatomi A."/>
            <person name="Kastawa N.W.E.P.G."/>
            <person name="Song I."/>
            <person name="Ohkuma M."/>
            <person name="Fukiya S."/>
            <person name="Sakamoto M."/>
        </authorList>
    </citation>
    <scope>NUCLEOTIDE SEQUENCE [LARGE SCALE GENOMIC DNA]</scope>
    <source>
        <strain evidence="3">12BBH14</strain>
    </source>
</reference>
<keyword evidence="3" id="KW-1185">Reference proteome</keyword>
<gene>
    <name evidence="2" type="ORF">Lac1_21730</name>
</gene>
<proteinExistence type="predicted"/>
<dbReference type="Pfam" id="PF00155">
    <property type="entry name" value="Aminotran_1_2"/>
    <property type="match status" value="1"/>
</dbReference>
<dbReference type="EMBL" id="AP027742">
    <property type="protein sequence ID" value="BDZ77990.1"/>
    <property type="molecule type" value="Genomic_DNA"/>
</dbReference>